<feature type="non-terminal residue" evidence="1">
    <location>
        <position position="177"/>
    </location>
</feature>
<dbReference type="SUPFAM" id="SSF81301">
    <property type="entry name" value="Nucleotidyltransferase"/>
    <property type="match status" value="1"/>
</dbReference>
<name>A0A820LIS5_9BILA</name>
<accession>A0A820LIS5</accession>
<gene>
    <name evidence="1" type="ORF">OXD698_LOCUS49146</name>
</gene>
<feature type="non-terminal residue" evidence="1">
    <location>
        <position position="1"/>
    </location>
</feature>
<dbReference type="AlphaFoldDB" id="A0A820LIS5"/>
<dbReference type="EMBL" id="CAJOAZ010021650">
    <property type="protein sequence ID" value="CAF4357988.1"/>
    <property type="molecule type" value="Genomic_DNA"/>
</dbReference>
<comment type="caution">
    <text evidence="1">The sequence shown here is derived from an EMBL/GenBank/DDBJ whole genome shotgun (WGS) entry which is preliminary data.</text>
</comment>
<evidence type="ECO:0000313" key="1">
    <source>
        <dbReference type="EMBL" id="CAF4357988.1"/>
    </source>
</evidence>
<organism evidence="1 2">
    <name type="scientific">Adineta steineri</name>
    <dbReference type="NCBI Taxonomy" id="433720"/>
    <lineage>
        <taxon>Eukaryota</taxon>
        <taxon>Metazoa</taxon>
        <taxon>Spiralia</taxon>
        <taxon>Gnathifera</taxon>
        <taxon>Rotifera</taxon>
        <taxon>Eurotatoria</taxon>
        <taxon>Bdelloidea</taxon>
        <taxon>Adinetida</taxon>
        <taxon>Adinetidae</taxon>
        <taxon>Adineta</taxon>
    </lineage>
</organism>
<proteinExistence type="predicted"/>
<reference evidence="1" key="1">
    <citation type="submission" date="2021-02" db="EMBL/GenBank/DDBJ databases">
        <authorList>
            <person name="Nowell W R."/>
        </authorList>
    </citation>
    <scope>NUCLEOTIDE SEQUENCE</scope>
</reference>
<sequence length="177" mass="20925">LNESFEFPVQYLYILQRPHDDDTIPFHIVHQIPLGPMLHSISYKQFNSVHIKLQEFFQSMNLYESNESYQRKQDKFEKLSSCFQQVFNKDTLHCFTHSFLPYGSFRIGINGQDVDTVFLLNEIKSENTETTFDETLHQLKHDSSTLNNYIVNLLETQINGNFKNEIIYCMKIEALFP</sequence>
<dbReference type="InterPro" id="IPR043519">
    <property type="entry name" value="NT_sf"/>
</dbReference>
<dbReference type="Proteomes" id="UP000663844">
    <property type="component" value="Unassembled WGS sequence"/>
</dbReference>
<evidence type="ECO:0000313" key="2">
    <source>
        <dbReference type="Proteomes" id="UP000663844"/>
    </source>
</evidence>
<protein>
    <submittedName>
        <fullName evidence="1">Uncharacterized protein</fullName>
    </submittedName>
</protein>